<proteinExistence type="predicted"/>
<sequence>MQCLEATSAKHCAASASASASSAILAARSASAMAFSLCLNVAAAAASLSHSYSSLLQIHQSCALVSIPVSLLSTMVESSFLPISKEKGLPLASDGTLLGAIL</sequence>
<keyword evidence="2" id="KW-1185">Reference proteome</keyword>
<comment type="caution">
    <text evidence="1">The sequence shown here is derived from an EMBL/GenBank/DDBJ whole genome shotgun (WGS) entry which is preliminary data.</text>
</comment>
<accession>A0ABS8S9Y4</accession>
<organism evidence="1 2">
    <name type="scientific">Datura stramonium</name>
    <name type="common">Jimsonweed</name>
    <name type="synonym">Common thornapple</name>
    <dbReference type="NCBI Taxonomy" id="4076"/>
    <lineage>
        <taxon>Eukaryota</taxon>
        <taxon>Viridiplantae</taxon>
        <taxon>Streptophyta</taxon>
        <taxon>Embryophyta</taxon>
        <taxon>Tracheophyta</taxon>
        <taxon>Spermatophyta</taxon>
        <taxon>Magnoliopsida</taxon>
        <taxon>eudicotyledons</taxon>
        <taxon>Gunneridae</taxon>
        <taxon>Pentapetalae</taxon>
        <taxon>asterids</taxon>
        <taxon>lamiids</taxon>
        <taxon>Solanales</taxon>
        <taxon>Solanaceae</taxon>
        <taxon>Solanoideae</taxon>
        <taxon>Datureae</taxon>
        <taxon>Datura</taxon>
    </lineage>
</organism>
<gene>
    <name evidence="1" type="ORF">HAX54_029124</name>
</gene>
<dbReference type="EMBL" id="JACEIK010000360">
    <property type="protein sequence ID" value="MCD7455671.1"/>
    <property type="molecule type" value="Genomic_DNA"/>
</dbReference>
<evidence type="ECO:0008006" key="3">
    <source>
        <dbReference type="Google" id="ProtNLM"/>
    </source>
</evidence>
<reference evidence="1 2" key="1">
    <citation type="journal article" date="2021" name="BMC Genomics">
        <title>Datura genome reveals duplications of psychoactive alkaloid biosynthetic genes and high mutation rate following tissue culture.</title>
        <authorList>
            <person name="Rajewski A."/>
            <person name="Carter-House D."/>
            <person name="Stajich J."/>
            <person name="Litt A."/>
        </authorList>
    </citation>
    <scope>NUCLEOTIDE SEQUENCE [LARGE SCALE GENOMIC DNA]</scope>
    <source>
        <strain evidence="1">AR-01</strain>
    </source>
</reference>
<dbReference type="Proteomes" id="UP000823775">
    <property type="component" value="Unassembled WGS sequence"/>
</dbReference>
<protein>
    <recommendedName>
        <fullName evidence="3">Secreted protein</fullName>
    </recommendedName>
</protein>
<evidence type="ECO:0000313" key="1">
    <source>
        <dbReference type="EMBL" id="MCD7455671.1"/>
    </source>
</evidence>
<evidence type="ECO:0000313" key="2">
    <source>
        <dbReference type="Proteomes" id="UP000823775"/>
    </source>
</evidence>
<name>A0ABS8S9Y4_DATST</name>